<keyword evidence="2" id="KW-1185">Reference proteome</keyword>
<evidence type="ECO:0000313" key="1">
    <source>
        <dbReference type="EMBL" id="KAI0031563.1"/>
    </source>
</evidence>
<sequence length="191" mass="20553">MSTTGETPGSVHDGHDGTGDGDFVGGAESEDKGSHEGEDDSGNAFVTQAGALSAIGIAQEMDLKKWARFCANLLFGGLMLGTVLIFLWVWWHLMQKIVERLFDLLELRADVYVILNLLVVAQFTPAPHAPLADDDTITIVVSRLAYRKGINPSSPPRRASAPPFHARPVLDPATIELSLDVLQNTPLGAHS</sequence>
<organism evidence="1 2">
    <name type="scientific">Vararia minispora EC-137</name>
    <dbReference type="NCBI Taxonomy" id="1314806"/>
    <lineage>
        <taxon>Eukaryota</taxon>
        <taxon>Fungi</taxon>
        <taxon>Dikarya</taxon>
        <taxon>Basidiomycota</taxon>
        <taxon>Agaricomycotina</taxon>
        <taxon>Agaricomycetes</taxon>
        <taxon>Russulales</taxon>
        <taxon>Lachnocladiaceae</taxon>
        <taxon>Vararia</taxon>
    </lineage>
</organism>
<gene>
    <name evidence="1" type="ORF">K488DRAFT_86687</name>
</gene>
<reference evidence="1" key="1">
    <citation type="submission" date="2021-02" db="EMBL/GenBank/DDBJ databases">
        <authorList>
            <consortium name="DOE Joint Genome Institute"/>
            <person name="Ahrendt S."/>
            <person name="Looney B.P."/>
            <person name="Miyauchi S."/>
            <person name="Morin E."/>
            <person name="Drula E."/>
            <person name="Courty P.E."/>
            <person name="Chicoki N."/>
            <person name="Fauchery L."/>
            <person name="Kohler A."/>
            <person name="Kuo A."/>
            <person name="Labutti K."/>
            <person name="Pangilinan J."/>
            <person name="Lipzen A."/>
            <person name="Riley R."/>
            <person name="Andreopoulos W."/>
            <person name="He G."/>
            <person name="Johnson J."/>
            <person name="Barry K.W."/>
            <person name="Grigoriev I.V."/>
            <person name="Nagy L."/>
            <person name="Hibbett D."/>
            <person name="Henrissat B."/>
            <person name="Matheny P.B."/>
            <person name="Labbe J."/>
            <person name="Martin F."/>
        </authorList>
    </citation>
    <scope>NUCLEOTIDE SEQUENCE</scope>
    <source>
        <strain evidence="1">EC-137</strain>
    </source>
</reference>
<dbReference type="EMBL" id="MU273575">
    <property type="protein sequence ID" value="KAI0031563.1"/>
    <property type="molecule type" value="Genomic_DNA"/>
</dbReference>
<proteinExistence type="predicted"/>
<evidence type="ECO:0000313" key="2">
    <source>
        <dbReference type="Proteomes" id="UP000814128"/>
    </source>
</evidence>
<reference evidence="1" key="2">
    <citation type="journal article" date="2022" name="New Phytol.">
        <title>Evolutionary transition to the ectomycorrhizal habit in the genomes of a hyperdiverse lineage of mushroom-forming fungi.</title>
        <authorList>
            <person name="Looney B."/>
            <person name="Miyauchi S."/>
            <person name="Morin E."/>
            <person name="Drula E."/>
            <person name="Courty P.E."/>
            <person name="Kohler A."/>
            <person name="Kuo A."/>
            <person name="LaButti K."/>
            <person name="Pangilinan J."/>
            <person name="Lipzen A."/>
            <person name="Riley R."/>
            <person name="Andreopoulos W."/>
            <person name="He G."/>
            <person name="Johnson J."/>
            <person name="Nolan M."/>
            <person name="Tritt A."/>
            <person name="Barry K.W."/>
            <person name="Grigoriev I.V."/>
            <person name="Nagy L.G."/>
            <person name="Hibbett D."/>
            <person name="Henrissat B."/>
            <person name="Matheny P.B."/>
            <person name="Labbe J."/>
            <person name="Martin F.M."/>
        </authorList>
    </citation>
    <scope>NUCLEOTIDE SEQUENCE</scope>
    <source>
        <strain evidence="1">EC-137</strain>
    </source>
</reference>
<dbReference type="Proteomes" id="UP000814128">
    <property type="component" value="Unassembled WGS sequence"/>
</dbReference>
<comment type="caution">
    <text evidence="1">The sequence shown here is derived from an EMBL/GenBank/DDBJ whole genome shotgun (WGS) entry which is preliminary data.</text>
</comment>
<name>A0ACB8QJ01_9AGAM</name>
<accession>A0ACB8QJ01</accession>
<protein>
    <submittedName>
        <fullName evidence="1">Uncharacterized protein</fullName>
    </submittedName>
</protein>